<protein>
    <submittedName>
        <fullName evidence="1">Uncharacterized protein</fullName>
    </submittedName>
</protein>
<dbReference type="Proteomes" id="UP000239007">
    <property type="component" value="Unassembled WGS sequence"/>
</dbReference>
<sequence length="214" mass="25057">MKLLKKCTVFEDDSGRQYPIDVACKEIAHVIELQDRLILLPYFYIDDEENNYRAVFCFSKEDGHLMWRSQPPYELNEPYFDGDETVDSMRLYKEDNEVGENIHFLSEVTDGRFDRHNNWTTTQKYIRILCGYHISNNQGELVPSKGQLQLNLTKEEEDKLLIDGATGPLWYAKLDEPFDDERHFIHVPLGSFVVSVYKLDIDTGKLLKIRKGEL</sequence>
<keyword evidence="2" id="KW-1185">Reference proteome</keyword>
<evidence type="ECO:0000313" key="2">
    <source>
        <dbReference type="Proteomes" id="UP000239007"/>
    </source>
</evidence>
<dbReference type="EMBL" id="MSCH01000003">
    <property type="protein sequence ID" value="PQJ53979.1"/>
    <property type="molecule type" value="Genomic_DNA"/>
</dbReference>
<proteinExistence type="predicted"/>
<dbReference type="AlphaFoldDB" id="A0A2S7UW37"/>
<evidence type="ECO:0000313" key="1">
    <source>
        <dbReference type="EMBL" id="PQJ53979.1"/>
    </source>
</evidence>
<gene>
    <name evidence="1" type="ORF">BTO11_10140</name>
</gene>
<reference evidence="1 2" key="1">
    <citation type="submission" date="2016-12" db="EMBL/GenBank/DDBJ databases">
        <title>Diversity of luminous bacteria.</title>
        <authorList>
            <person name="Yoshizawa S."/>
            <person name="Kogure K."/>
        </authorList>
    </citation>
    <scope>NUCLEOTIDE SEQUENCE [LARGE SCALE GENOMIC DNA]</scope>
    <source>
        <strain evidence="1 2">SA4-48</strain>
    </source>
</reference>
<accession>A0A2S7UW37</accession>
<name>A0A2S7UW37_9GAMM</name>
<dbReference type="RefSeq" id="WP_105052485.1">
    <property type="nucleotide sequence ID" value="NZ_BMYG01000007.1"/>
</dbReference>
<comment type="caution">
    <text evidence="1">The sequence shown here is derived from an EMBL/GenBank/DDBJ whole genome shotgun (WGS) entry which is preliminary data.</text>
</comment>
<organism evidence="1 2">
    <name type="scientific">Psychrosphaera saromensis</name>
    <dbReference type="NCBI Taxonomy" id="716813"/>
    <lineage>
        <taxon>Bacteria</taxon>
        <taxon>Pseudomonadati</taxon>
        <taxon>Pseudomonadota</taxon>
        <taxon>Gammaproteobacteria</taxon>
        <taxon>Alteromonadales</taxon>
        <taxon>Pseudoalteromonadaceae</taxon>
        <taxon>Psychrosphaera</taxon>
    </lineage>
</organism>